<dbReference type="Proteomes" id="UP000585474">
    <property type="component" value="Unassembled WGS sequence"/>
</dbReference>
<evidence type="ECO:0000313" key="9">
    <source>
        <dbReference type="Proteomes" id="UP000585474"/>
    </source>
</evidence>
<dbReference type="PANTHER" id="PTHR15138">
    <property type="entry name" value="TRANSCRIPTION INITIATION FACTOR TFIID SUBUNIT 4"/>
    <property type="match status" value="1"/>
</dbReference>
<evidence type="ECO:0000313" key="8">
    <source>
        <dbReference type="EMBL" id="GFZ12252.1"/>
    </source>
</evidence>
<dbReference type="Pfam" id="PF05236">
    <property type="entry name" value="TAF4"/>
    <property type="match status" value="1"/>
</dbReference>
<feature type="compositionally biased region" description="Basic and acidic residues" evidence="6">
    <location>
        <begin position="69"/>
        <end position="84"/>
    </location>
</feature>
<feature type="region of interest" description="Disordered" evidence="6">
    <location>
        <begin position="51"/>
        <end position="84"/>
    </location>
</feature>
<keyword evidence="4" id="KW-0804">Transcription</keyword>
<dbReference type="GO" id="GO:0016251">
    <property type="term" value="F:RNA polymerase II general transcription initiation factor activity"/>
    <property type="evidence" value="ECO:0007669"/>
    <property type="project" value="TreeGrafter"/>
</dbReference>
<keyword evidence="9" id="KW-1185">Reference proteome</keyword>
<dbReference type="EMBL" id="BJWL01000023">
    <property type="protein sequence ID" value="GFZ12252.1"/>
    <property type="molecule type" value="Genomic_DNA"/>
</dbReference>
<gene>
    <name evidence="8" type="ORF">Acr_23g0006370</name>
</gene>
<evidence type="ECO:0000256" key="3">
    <source>
        <dbReference type="ARBA" id="ARBA00023015"/>
    </source>
</evidence>
<dbReference type="GO" id="GO:0003677">
    <property type="term" value="F:DNA binding"/>
    <property type="evidence" value="ECO:0007669"/>
    <property type="project" value="TreeGrafter"/>
</dbReference>
<dbReference type="OrthoDB" id="1745652at2759"/>
<comment type="subcellular location">
    <subcellularLocation>
        <location evidence="1">Nucleus</location>
    </subcellularLocation>
</comment>
<evidence type="ECO:0000259" key="7">
    <source>
        <dbReference type="Pfam" id="PF05236"/>
    </source>
</evidence>
<comment type="similarity">
    <text evidence="2">Belongs to the TAF4 family.</text>
</comment>
<dbReference type="GO" id="GO:0006367">
    <property type="term" value="P:transcription initiation at RNA polymerase II promoter"/>
    <property type="evidence" value="ECO:0007669"/>
    <property type="project" value="TreeGrafter"/>
</dbReference>
<feature type="domain" description="Transcription initiation factor TFIID component TAF4 C-terminal" evidence="7">
    <location>
        <begin position="1"/>
        <end position="140"/>
    </location>
</feature>
<evidence type="ECO:0000256" key="5">
    <source>
        <dbReference type="ARBA" id="ARBA00023242"/>
    </source>
</evidence>
<dbReference type="PANTHER" id="PTHR15138:SF14">
    <property type="entry name" value="TRANSCRIPTION INITIATION FACTOR TFIID SUBUNIT 4"/>
    <property type="match status" value="1"/>
</dbReference>
<name>A0A7J0GN93_9ERIC</name>
<comment type="caution">
    <text evidence="8">The sequence shown here is derived from an EMBL/GenBank/DDBJ whole genome shotgun (WGS) entry which is preliminary data.</text>
</comment>
<evidence type="ECO:0000256" key="1">
    <source>
        <dbReference type="ARBA" id="ARBA00004123"/>
    </source>
</evidence>
<evidence type="ECO:0000256" key="6">
    <source>
        <dbReference type="SAM" id="MobiDB-lite"/>
    </source>
</evidence>
<dbReference type="InterPro" id="IPR045144">
    <property type="entry name" value="TAF4"/>
</dbReference>
<protein>
    <recommendedName>
        <fullName evidence="7">Transcription initiation factor TFIID component TAF4 C-terminal domain-containing protein</fullName>
    </recommendedName>
</protein>
<dbReference type="AlphaFoldDB" id="A0A7J0GN93"/>
<organism evidence="8 9">
    <name type="scientific">Actinidia rufa</name>
    <dbReference type="NCBI Taxonomy" id="165716"/>
    <lineage>
        <taxon>Eukaryota</taxon>
        <taxon>Viridiplantae</taxon>
        <taxon>Streptophyta</taxon>
        <taxon>Embryophyta</taxon>
        <taxon>Tracheophyta</taxon>
        <taxon>Spermatophyta</taxon>
        <taxon>Magnoliopsida</taxon>
        <taxon>eudicotyledons</taxon>
        <taxon>Gunneridae</taxon>
        <taxon>Pentapetalae</taxon>
        <taxon>asterids</taxon>
        <taxon>Ericales</taxon>
        <taxon>Actinidiaceae</taxon>
        <taxon>Actinidia</taxon>
    </lineage>
</organism>
<proteinExistence type="inferred from homology"/>
<keyword evidence="3" id="KW-0805">Transcription regulation</keyword>
<evidence type="ECO:0000256" key="2">
    <source>
        <dbReference type="ARBA" id="ARBA00006178"/>
    </source>
</evidence>
<sequence>MRVLISKLIRISKQRVDFEKKRHKTLVTLDIQHQIEEVNWTVNENWEKRMAEEENKRVQTKGGNQVGGDLEKDANSSEPSKAYEAKRRRVTEILHTAAVNVAALAAVGGGPIPKSQPNEQMISASSHIWPRTHGDGCESEEKGIFTAAYN</sequence>
<accession>A0A7J0GN93</accession>
<evidence type="ECO:0000256" key="4">
    <source>
        <dbReference type="ARBA" id="ARBA00023163"/>
    </source>
</evidence>
<keyword evidence="5" id="KW-0539">Nucleus</keyword>
<reference evidence="8 9" key="1">
    <citation type="submission" date="2019-07" db="EMBL/GenBank/DDBJ databases">
        <title>De Novo Assembly of kiwifruit Actinidia rufa.</title>
        <authorList>
            <person name="Sugita-Konishi S."/>
            <person name="Sato K."/>
            <person name="Mori E."/>
            <person name="Abe Y."/>
            <person name="Kisaki G."/>
            <person name="Hamano K."/>
            <person name="Suezawa K."/>
            <person name="Otani M."/>
            <person name="Fukuda T."/>
            <person name="Manabe T."/>
            <person name="Gomi K."/>
            <person name="Tabuchi M."/>
            <person name="Akimitsu K."/>
            <person name="Kataoka I."/>
        </authorList>
    </citation>
    <scope>NUCLEOTIDE SEQUENCE [LARGE SCALE GENOMIC DNA]</scope>
    <source>
        <strain evidence="9">cv. Fuchu</strain>
    </source>
</reference>
<dbReference type="GO" id="GO:0005669">
    <property type="term" value="C:transcription factor TFIID complex"/>
    <property type="evidence" value="ECO:0007669"/>
    <property type="project" value="InterPro"/>
</dbReference>
<dbReference type="InterPro" id="IPR007900">
    <property type="entry name" value="TAF4_C"/>
</dbReference>